<dbReference type="Proteomes" id="UP001497644">
    <property type="component" value="Chromosome 6"/>
</dbReference>
<feature type="compositionally biased region" description="Basic and acidic residues" evidence="1">
    <location>
        <begin position="1064"/>
        <end position="1076"/>
    </location>
</feature>
<dbReference type="AlphaFoldDB" id="A0AAV2P0H1"/>
<feature type="compositionally biased region" description="Polar residues" evidence="1">
    <location>
        <begin position="1104"/>
        <end position="1113"/>
    </location>
</feature>
<feature type="region of interest" description="Disordered" evidence="1">
    <location>
        <begin position="1034"/>
        <end position="1089"/>
    </location>
</feature>
<dbReference type="EMBL" id="OZ034829">
    <property type="protein sequence ID" value="CAL1685529.1"/>
    <property type="molecule type" value="Genomic_DNA"/>
</dbReference>
<reference evidence="2" key="1">
    <citation type="submission" date="2024-04" db="EMBL/GenBank/DDBJ databases">
        <authorList>
            <consortium name="Molecular Ecology Group"/>
        </authorList>
    </citation>
    <scope>NUCLEOTIDE SEQUENCE</scope>
</reference>
<proteinExistence type="predicted"/>
<keyword evidence="3" id="KW-1185">Reference proteome</keyword>
<feature type="compositionally biased region" description="Polar residues" evidence="1">
    <location>
        <begin position="1077"/>
        <end position="1086"/>
    </location>
</feature>
<evidence type="ECO:0000313" key="3">
    <source>
        <dbReference type="Proteomes" id="UP001497644"/>
    </source>
</evidence>
<feature type="compositionally biased region" description="Basic and acidic residues" evidence="1">
    <location>
        <begin position="46"/>
        <end position="72"/>
    </location>
</feature>
<feature type="region of interest" description="Disordered" evidence="1">
    <location>
        <begin position="947"/>
        <end position="970"/>
    </location>
</feature>
<feature type="compositionally biased region" description="Basic and acidic residues" evidence="1">
    <location>
        <begin position="99"/>
        <end position="110"/>
    </location>
</feature>
<feature type="compositionally biased region" description="Polar residues" evidence="1">
    <location>
        <begin position="830"/>
        <end position="841"/>
    </location>
</feature>
<evidence type="ECO:0000313" key="2">
    <source>
        <dbReference type="EMBL" id="CAL1685529.1"/>
    </source>
</evidence>
<feature type="region of interest" description="Disordered" evidence="1">
    <location>
        <begin position="991"/>
        <end position="1017"/>
    </location>
</feature>
<feature type="compositionally biased region" description="Low complexity" evidence="1">
    <location>
        <begin position="517"/>
        <end position="527"/>
    </location>
</feature>
<sequence>MEMNVDVTEVRSREADTGLSAADSSVGSGNVNSEINDNTLTSESSPRQHTDNVRNDNEESSRSTNDELRPRASDSGNAARERLREDITATNSSRATPIADREVESSKGADGHPSAPQTPLAFTIDFGNNKEVDTAKYQNLFERYNARHRRNLSTSKVEVKSKKPSTILSPNLGQKQKVPSTHSEGYFSSEDDTKRKTDQLSERLKQLGVKNPSRAHSSTKTFGNENIDQQNKQYLMTRSSDGEVRRNKWSPQSLSLELESNENEYWTSQRSATINDLSRVQISNYDDDENEKQYTKNIEYIAQECEQANDFEDNKVSNMNYITDDFNIRNTNERESALSSVSYAMNLNADDIADTNLDVFNVSNVDAASDGAVSEAGTYTIHKDYTDEEKARMDIDKVFSVGVLTEDESNEAYVHNFKMSISRDNNAWISDWATQVAEHNSLPPIIGGSTGRTPPLSPTKIPSPIHARSQRGLRNRYEQSDSNVDTDSYIRIKERIGLVSSQHQIIDSGGESDDDTSNSYNTPPNSSQRTPVHSAVGRRGSLSDSLFRRANSNENRRSIRKYLSSAKSKTADTNIELSNSPSQVLSTLHLERRSNSLDRKEYASDTTESNTSRKNSVKYKEDDFKHTNSPVLNRLRPPTPKLTNSPIVSRKVAATKVLNSPILERSKYLTKSSEAKNVGYFTCVENSPYMLRKSNSTTNYHERTSYFDKDISIKAPNMLQNSPEFQRHLNIQRSSSNASIRNIRSQNFVSRRSSFNSNDIDRISSRGKFAVASDSSSETGEQQRKSPLTPMSSGIKLNRAFSIRRARLNCESDTTPNTTPEERRRRAQSEVKTATPANKQQSYHRSRTNSVGAHNKESSKKAEPTKFRAPSMSRTDTGRFSMRAPKPTHHPPNSQKINQKPSKDHKKSGRSNSTLTSKEVEFQNWKRRKSYDPMKAAAEGRKKLMDNTKKHHSTEDGSSNHDNSVLRSASFHGTGGALSLANDWSDNELDYRYEDNQAPPPSSPQLEESDSDLETSSYLQTTQNVVSAMSARMTGYRPPLDSDNESDEDTSHSLRQNISKGLRHPSDTESSDERHAMTQSPISNTKYNKEFSLRNRIKLDPQRTKSVSSNVSRAKNLLHDTRSKSESFSSVRTESGRPGARISRVLSMVPKSKPKEPKKPPTPNVREVEMQNWKRRKSYDPMKAAMEGRRKAGLAKKNINTNLSPSHVARSQSFHGSVGLAISDWSDEEPVISADEASLY</sequence>
<feature type="region of interest" description="Disordered" evidence="1">
    <location>
        <begin position="444"/>
        <end position="484"/>
    </location>
</feature>
<feature type="compositionally biased region" description="Polar residues" evidence="1">
    <location>
        <begin position="773"/>
        <end position="792"/>
    </location>
</feature>
<feature type="region of interest" description="Disordered" evidence="1">
    <location>
        <begin position="501"/>
        <end position="544"/>
    </location>
</feature>
<feature type="compositionally biased region" description="Polar residues" evidence="1">
    <location>
        <begin position="164"/>
        <end position="183"/>
    </location>
</feature>
<feature type="compositionally biased region" description="Basic and acidic residues" evidence="1">
    <location>
        <begin position="854"/>
        <end position="866"/>
    </location>
</feature>
<accession>A0AAV2P0H1</accession>
<feature type="region of interest" description="Disordered" evidence="1">
    <location>
        <begin position="1101"/>
        <end position="1138"/>
    </location>
</feature>
<evidence type="ECO:0000256" key="1">
    <source>
        <dbReference type="SAM" id="MobiDB-lite"/>
    </source>
</evidence>
<feature type="compositionally biased region" description="Basic and acidic residues" evidence="1">
    <location>
        <begin position="947"/>
        <end position="959"/>
    </location>
</feature>
<feature type="compositionally biased region" description="Polar residues" evidence="1">
    <location>
        <begin position="604"/>
        <end position="614"/>
    </location>
</feature>
<feature type="region of interest" description="Disordered" evidence="1">
    <location>
        <begin position="769"/>
        <end position="934"/>
    </location>
</feature>
<feature type="compositionally biased region" description="Polar residues" evidence="1">
    <location>
        <begin position="891"/>
        <end position="900"/>
    </location>
</feature>
<feature type="region of interest" description="Disordered" evidence="1">
    <location>
        <begin position="152"/>
        <end position="197"/>
    </location>
</feature>
<feature type="compositionally biased region" description="Polar residues" evidence="1">
    <location>
        <begin position="22"/>
        <end position="45"/>
    </location>
</feature>
<name>A0AAV2P0H1_9HYME</name>
<feature type="region of interest" description="Disordered" evidence="1">
    <location>
        <begin position="1"/>
        <end position="122"/>
    </location>
</feature>
<organism evidence="2 3">
    <name type="scientific">Lasius platythorax</name>
    <dbReference type="NCBI Taxonomy" id="488582"/>
    <lineage>
        <taxon>Eukaryota</taxon>
        <taxon>Metazoa</taxon>
        <taxon>Ecdysozoa</taxon>
        <taxon>Arthropoda</taxon>
        <taxon>Hexapoda</taxon>
        <taxon>Insecta</taxon>
        <taxon>Pterygota</taxon>
        <taxon>Neoptera</taxon>
        <taxon>Endopterygota</taxon>
        <taxon>Hymenoptera</taxon>
        <taxon>Apocrita</taxon>
        <taxon>Aculeata</taxon>
        <taxon>Formicoidea</taxon>
        <taxon>Formicidae</taxon>
        <taxon>Formicinae</taxon>
        <taxon>Lasius</taxon>
        <taxon>Lasius</taxon>
    </lineage>
</organism>
<feature type="compositionally biased region" description="Basic and acidic residues" evidence="1">
    <location>
        <begin position="820"/>
        <end position="829"/>
    </location>
</feature>
<feature type="compositionally biased region" description="Basic and acidic residues" evidence="1">
    <location>
        <begin position="589"/>
        <end position="603"/>
    </location>
</feature>
<protein>
    <submittedName>
        <fullName evidence="2">Uncharacterized protein</fullName>
    </submittedName>
</protein>
<feature type="region of interest" description="Disordered" evidence="1">
    <location>
        <begin position="586"/>
        <end position="644"/>
    </location>
</feature>
<gene>
    <name evidence="2" type="ORF">LPLAT_LOCUS10992</name>
</gene>